<evidence type="ECO:0000313" key="1">
    <source>
        <dbReference type="EMBL" id="GJN24326.1"/>
    </source>
</evidence>
<keyword evidence="2" id="KW-1185">Reference proteome</keyword>
<dbReference type="PANTHER" id="PTHR33377">
    <property type="entry name" value="OS10G0134700 PROTEIN-RELATED"/>
    <property type="match status" value="1"/>
</dbReference>
<dbReference type="Proteomes" id="UP001054889">
    <property type="component" value="Unassembled WGS sequence"/>
</dbReference>
<dbReference type="EMBL" id="BQKI01000077">
    <property type="protein sequence ID" value="GJN24326.1"/>
    <property type="molecule type" value="Genomic_DNA"/>
</dbReference>
<organism evidence="1 2">
    <name type="scientific">Eleusine coracana subsp. coracana</name>
    <dbReference type="NCBI Taxonomy" id="191504"/>
    <lineage>
        <taxon>Eukaryota</taxon>
        <taxon>Viridiplantae</taxon>
        <taxon>Streptophyta</taxon>
        <taxon>Embryophyta</taxon>
        <taxon>Tracheophyta</taxon>
        <taxon>Spermatophyta</taxon>
        <taxon>Magnoliopsida</taxon>
        <taxon>Liliopsida</taxon>
        <taxon>Poales</taxon>
        <taxon>Poaceae</taxon>
        <taxon>PACMAD clade</taxon>
        <taxon>Chloridoideae</taxon>
        <taxon>Cynodonteae</taxon>
        <taxon>Eleusininae</taxon>
        <taxon>Eleusine</taxon>
    </lineage>
</organism>
<name>A0AAV5EP27_ELECO</name>
<comment type="caution">
    <text evidence="1">The sequence shown here is derived from an EMBL/GenBank/DDBJ whole genome shotgun (WGS) entry which is preliminary data.</text>
</comment>
<dbReference type="PANTHER" id="PTHR33377:SF92">
    <property type="entry name" value="NB-ARC DOMAIN-CONTAINING PROTEIN"/>
    <property type="match status" value="1"/>
</dbReference>
<evidence type="ECO:0000313" key="2">
    <source>
        <dbReference type="Proteomes" id="UP001054889"/>
    </source>
</evidence>
<dbReference type="AlphaFoldDB" id="A0AAV5EP27"/>
<evidence type="ECO:0008006" key="3">
    <source>
        <dbReference type="Google" id="ProtNLM"/>
    </source>
</evidence>
<gene>
    <name evidence="1" type="primary">gb12062</name>
    <name evidence="1" type="ORF">PR202_gb12062</name>
</gene>
<protein>
    <recommendedName>
        <fullName evidence="3">Rx N-terminal domain-containing protein</fullName>
    </recommendedName>
</protein>
<accession>A0AAV5EP27</accession>
<reference evidence="1" key="2">
    <citation type="submission" date="2021-12" db="EMBL/GenBank/DDBJ databases">
        <title>Resequencing data analysis of finger millet.</title>
        <authorList>
            <person name="Hatakeyama M."/>
            <person name="Aluri S."/>
            <person name="Balachadran M.T."/>
            <person name="Sivarajan S.R."/>
            <person name="Poveda L."/>
            <person name="Shimizu-Inatsugi R."/>
            <person name="Schlapbach R."/>
            <person name="Sreeman S.M."/>
            <person name="Shimizu K.K."/>
        </authorList>
    </citation>
    <scope>NUCLEOTIDE SEQUENCE</scope>
</reference>
<reference evidence="1" key="1">
    <citation type="journal article" date="2018" name="DNA Res.">
        <title>Multiple hybrid de novo genome assembly of finger millet, an orphan allotetraploid crop.</title>
        <authorList>
            <person name="Hatakeyama M."/>
            <person name="Aluri S."/>
            <person name="Balachadran M.T."/>
            <person name="Sivarajan S.R."/>
            <person name="Patrignani A."/>
            <person name="Gruter S."/>
            <person name="Poveda L."/>
            <person name="Shimizu-Inatsugi R."/>
            <person name="Baeten J."/>
            <person name="Francoijs K.J."/>
            <person name="Nataraja K.N."/>
            <person name="Reddy Y.A.N."/>
            <person name="Phadnis S."/>
            <person name="Ravikumar R.L."/>
            <person name="Schlapbach R."/>
            <person name="Sreeman S.M."/>
            <person name="Shimizu K.K."/>
        </authorList>
    </citation>
    <scope>NUCLEOTIDE SEQUENCE</scope>
</reference>
<sequence length="128" mass="14796">MDIVLSAVLAELTTRSINFFINRISKPTTVDVEDRLRRILHRAKVIVDEAMGRRITNHAMLQQLDMIRDAMHRGCYMLDMFKCQSLDKGDPKDQVLTFLRASIQKHVSRFGEVPKINLQDVIYGNVRP</sequence>
<proteinExistence type="predicted"/>